<evidence type="ECO:0000256" key="4">
    <source>
        <dbReference type="SAM" id="MobiDB-lite"/>
    </source>
</evidence>
<evidence type="ECO:0000313" key="7">
    <source>
        <dbReference type="EMBL" id="PIS52213.1"/>
    </source>
</evidence>
<dbReference type="SUPFAM" id="SSF55120">
    <property type="entry name" value="Pseudouridine synthase"/>
    <property type="match status" value="1"/>
</dbReference>
<dbReference type="AlphaFoldDB" id="A0A2H0ZPM2"/>
<reference evidence="6 8" key="3">
    <citation type="journal article" date="2018" name="Nat. Commun.">
        <title>Genomic insights into multidrug-resistance, mating and virulence in Candida auris and related emerging species.</title>
        <authorList>
            <person name="Munoz J.F."/>
            <person name="Gade L."/>
            <person name="Chow N.A."/>
            <person name="Loparev V.N."/>
            <person name="Juieng P."/>
            <person name="Berkow E.L."/>
            <person name="Farrer R.A."/>
            <person name="Litvintseva A.P."/>
            <person name="Cuomo C.A."/>
        </authorList>
    </citation>
    <scope>GENOME REANNOTATION</scope>
    <source>
        <strain evidence="6 8">B8441</strain>
    </source>
</reference>
<reference evidence="7 8" key="1">
    <citation type="journal article" date="2017" name="Clin. Infect. Dis.">
        <title>Simultaneous emergence of multidrug-resistant Candida auris on 3 continents confirmed by whole-genome sequencing and epidemiological analyses.</title>
        <authorList>
            <person name="Lockhart S.R."/>
            <person name="Etienne K.A."/>
            <person name="Vallabhaneni S."/>
            <person name="Farooqi J."/>
            <person name="Chowdhary A."/>
            <person name="Govender N.P."/>
            <person name="Colombo A.L."/>
            <person name="Calvo B."/>
            <person name="Cuomo C.A."/>
            <person name="Desjardins C.A."/>
            <person name="Berkow E.L."/>
            <person name="Castanheira M."/>
            <person name="Magobo R.E."/>
            <person name="Jabeen K."/>
            <person name="Asghar R.J."/>
            <person name="Meis J.F."/>
            <person name="Jackson B."/>
            <person name="Chiller T."/>
            <person name="Litvintseva A.P."/>
        </authorList>
    </citation>
    <scope>NUCLEOTIDE SEQUENCE [LARGE SCALE GENOMIC DNA]</scope>
    <source>
        <strain evidence="7 8">B8441</strain>
    </source>
</reference>
<dbReference type="OMA" id="WINYFGH"/>
<dbReference type="VEuPathDB" id="FungiDB:CJJ09_000282"/>
<dbReference type="NCBIfam" id="TIGR00094">
    <property type="entry name" value="tRNA_TruD_broad"/>
    <property type="match status" value="1"/>
</dbReference>
<comment type="caution">
    <text evidence="7">The sequence shown here is derived from an EMBL/GenBank/DDBJ whole genome shotgun (WGS) entry which is preliminary data.</text>
</comment>
<dbReference type="PANTHER" id="PTHR13326:SF21">
    <property type="entry name" value="PSEUDOURIDYLATE SYNTHASE PUS7L"/>
    <property type="match status" value="1"/>
</dbReference>
<protein>
    <recommendedName>
        <fullName evidence="5">TRUD domain-containing protein</fullName>
    </recommendedName>
</protein>
<organism evidence="7">
    <name type="scientific">Candidozyma auris</name>
    <name type="common">Yeast</name>
    <name type="synonym">Candida auris</name>
    <dbReference type="NCBI Taxonomy" id="498019"/>
    <lineage>
        <taxon>Eukaryota</taxon>
        <taxon>Fungi</taxon>
        <taxon>Dikarya</taxon>
        <taxon>Ascomycota</taxon>
        <taxon>Saccharomycotina</taxon>
        <taxon>Pichiomycetes</taxon>
        <taxon>Metschnikowiaceae</taxon>
        <taxon>Candidozyma</taxon>
    </lineage>
</organism>
<dbReference type="PROSITE" id="PS01268">
    <property type="entry name" value="UPF0024"/>
    <property type="match status" value="1"/>
</dbReference>
<dbReference type="VEuPathDB" id="FungiDB:B9J08_003826"/>
<dbReference type="VEuPathDB" id="FungiDB:QG37_00778"/>
<dbReference type="GO" id="GO:0008033">
    <property type="term" value="P:tRNA processing"/>
    <property type="evidence" value="ECO:0007669"/>
    <property type="project" value="UniProtKB-KW"/>
</dbReference>
<sequence length="717" mass="81343">MIYSSLIRKLPRASQYFEYVMEGAAKRSAPIAAEDASKKAKVYAAPGKVVSEADVGVTQYINESYKTGGGFYGTIKQRYSDFQVNEVSLDGTVVRLTDEGIDLGKTKKERKQERRQTERADLQDKSPEELEAIKAKRAQEKEEKPENGDASSPKYELSEEHKARLLQLMKPEELQEIEDLFTTGGNMETKTQFDDKATRTQLHQLLRQAFQGKLETMTSPENTFKVALSKGTNNNRGRNVNHVDDSGVINYGLGPFKNYLHFTLYKENRETMEVASMIAKYLRIPHKAVKYAGTKDRRGVTCQRLSVHKGKVQRVTALNKGLNGSILGGFKYESTSLALGDLKGNEFLIAIRDVQTEQENLEEVVDKAFNSLKDKGFINYYGLQRFGTFSISTHVLGIELLKENWKNAVDLLLAEQDRTVAESVEARRIWAENRDAAAAAKLMPRRCFAEQTVLNTLAKEERIDVDGAEDYHKQAYFRAIMQIPRNLRLIYVHAYQSYVWNMVASKRIELFGLEVREGDLILVEQKNPENQKVVSIDEDGEEFEEDVAGTASDRVRALTKEDIDSGNYSIYDVVLPSPGYDVVYPTSPELMAVYEQVMAKDGLDPHNMRRRVQEFSLAGSYRPLMGRAEQLSYKIVRHRDNDDPILRTDLEILRAKKEKNEDLERVIDCSGTEDATQTAIVLKMRLGVSCYATMALREFMKADTSRFSANFDVKSNK</sequence>
<dbReference type="VEuPathDB" id="FungiDB:CJJ07_002636"/>
<evidence type="ECO:0000313" key="6">
    <source>
        <dbReference type="EMBL" id="KAK8443320.1"/>
    </source>
</evidence>
<name>A0A2H0ZPM2_CANAR</name>
<proteinExistence type="inferred from homology"/>
<dbReference type="GO" id="GO:0009982">
    <property type="term" value="F:pseudouridine synthase activity"/>
    <property type="evidence" value="ECO:0007669"/>
    <property type="project" value="InterPro"/>
</dbReference>
<accession>A0A2H0ZPM2</accession>
<reference evidence="7" key="2">
    <citation type="submission" date="2017-11" db="EMBL/GenBank/DDBJ databases">
        <title>Candida auris genome assembly and annotation.</title>
        <authorList>
            <person name="Munoz J.F."/>
            <person name="Gade L.G."/>
            <person name="Chow N.A."/>
            <person name="Litvintseva A.P."/>
            <person name="Loparev V.N."/>
            <person name="Cuomo C.A."/>
        </authorList>
    </citation>
    <scope>NUCLEOTIDE SEQUENCE</scope>
    <source>
        <strain evidence="7">B8441</strain>
    </source>
</reference>
<evidence type="ECO:0000256" key="1">
    <source>
        <dbReference type="ARBA" id="ARBA00007953"/>
    </source>
</evidence>
<evidence type="ECO:0000256" key="3">
    <source>
        <dbReference type="ARBA" id="ARBA00023235"/>
    </source>
</evidence>
<dbReference type="InterPro" id="IPR020119">
    <property type="entry name" value="PsdUridine_synth_TruD_CS"/>
</dbReference>
<feature type="region of interest" description="Disordered" evidence="4">
    <location>
        <begin position="105"/>
        <end position="157"/>
    </location>
</feature>
<evidence type="ECO:0000313" key="8">
    <source>
        <dbReference type="Proteomes" id="UP000230249"/>
    </source>
</evidence>
<feature type="domain" description="TRUD" evidence="5">
    <location>
        <begin position="376"/>
        <end position="627"/>
    </location>
</feature>
<keyword evidence="2" id="KW-0819">tRNA processing</keyword>
<dbReference type="InterPro" id="IPR020103">
    <property type="entry name" value="PsdUridine_synth_cat_dom_sf"/>
</dbReference>
<dbReference type="EMBL" id="PEKT02000007">
    <property type="protein sequence ID" value="PIS52213.1"/>
    <property type="molecule type" value="Genomic_DNA"/>
</dbReference>
<dbReference type="InterPro" id="IPR042214">
    <property type="entry name" value="TruD_catalytic"/>
</dbReference>
<dbReference type="PIRSF" id="PIRSF037016">
    <property type="entry name" value="Pseudouridin_synth_euk_prd"/>
    <property type="match status" value="1"/>
</dbReference>
<feature type="compositionally biased region" description="Basic and acidic residues" evidence="4">
    <location>
        <begin position="105"/>
        <end position="147"/>
    </location>
</feature>
<dbReference type="PANTHER" id="PTHR13326">
    <property type="entry name" value="TRNA PSEUDOURIDINE SYNTHASE D"/>
    <property type="match status" value="1"/>
</dbReference>
<gene>
    <name evidence="7" type="ORF">B9J08_003826</name>
    <name evidence="6" type="ORF">B9J08_01684</name>
</gene>
<dbReference type="Pfam" id="PF01142">
    <property type="entry name" value="TruD"/>
    <property type="match status" value="1"/>
</dbReference>
<dbReference type="Gene3D" id="3.30.2350.20">
    <property type="entry name" value="TruD, catalytic domain"/>
    <property type="match status" value="2"/>
</dbReference>
<reference evidence="6" key="4">
    <citation type="submission" date="2024-03" db="EMBL/GenBank/DDBJ databases">
        <title>Improved genome assembly of Candida auris strain B8441 and annotation of B11205.</title>
        <authorList>
            <person name="Cauldron N.C."/>
            <person name="Shea T."/>
            <person name="Cuomo C.A."/>
        </authorList>
    </citation>
    <scope>NUCLEOTIDE SEQUENCE</scope>
    <source>
        <strain evidence="6">B8441</strain>
    </source>
</reference>
<dbReference type="EMBL" id="PEKT03000001">
    <property type="protein sequence ID" value="KAK8443320.1"/>
    <property type="molecule type" value="Genomic_DNA"/>
</dbReference>
<dbReference type="SMR" id="A0A2H0ZPM2"/>
<dbReference type="PROSITE" id="PS50984">
    <property type="entry name" value="TRUD"/>
    <property type="match status" value="1"/>
</dbReference>
<comment type="similarity">
    <text evidence="1">Belongs to the pseudouridine synthase TruD family.</text>
</comment>
<keyword evidence="3" id="KW-0413">Isomerase</keyword>
<evidence type="ECO:0000256" key="2">
    <source>
        <dbReference type="ARBA" id="ARBA00022694"/>
    </source>
</evidence>
<evidence type="ECO:0000259" key="5">
    <source>
        <dbReference type="PROSITE" id="PS50984"/>
    </source>
</evidence>
<dbReference type="InterPro" id="IPR011760">
    <property type="entry name" value="PsdUridine_synth_TruD_insert"/>
</dbReference>
<dbReference type="GO" id="GO:0005634">
    <property type="term" value="C:nucleus"/>
    <property type="evidence" value="ECO:0007669"/>
    <property type="project" value="TreeGrafter"/>
</dbReference>
<dbReference type="GO" id="GO:0003723">
    <property type="term" value="F:RNA binding"/>
    <property type="evidence" value="ECO:0007669"/>
    <property type="project" value="InterPro"/>
</dbReference>
<dbReference type="InterPro" id="IPR001656">
    <property type="entry name" value="PsdUridine_synth_TruD"/>
</dbReference>
<dbReference type="VEuPathDB" id="FungiDB:CJI96_0002357"/>
<dbReference type="VEuPathDB" id="FungiDB:CJI97_003899"/>
<dbReference type="Proteomes" id="UP000230249">
    <property type="component" value="Unassembled WGS sequence"/>
</dbReference>
<dbReference type="STRING" id="498019.A0A2H0ZPM2"/>
<dbReference type="GO" id="GO:0001522">
    <property type="term" value="P:pseudouridine synthesis"/>
    <property type="evidence" value="ECO:0007669"/>
    <property type="project" value="InterPro"/>
</dbReference>
<dbReference type="CDD" id="cd02576">
    <property type="entry name" value="PseudoU_synth_ScPUS7"/>
    <property type="match status" value="1"/>
</dbReference>
<keyword evidence="8" id="KW-1185">Reference proteome</keyword>